<evidence type="ECO:0000259" key="2">
    <source>
        <dbReference type="PROSITE" id="PS50914"/>
    </source>
</evidence>
<keyword evidence="4" id="KW-1185">Reference proteome</keyword>
<proteinExistence type="predicted"/>
<dbReference type="PROSITE" id="PS50914">
    <property type="entry name" value="BON"/>
    <property type="match status" value="1"/>
</dbReference>
<feature type="region of interest" description="Disordered" evidence="1">
    <location>
        <begin position="1"/>
        <end position="89"/>
    </location>
</feature>
<evidence type="ECO:0000313" key="4">
    <source>
        <dbReference type="Proteomes" id="UP000435138"/>
    </source>
</evidence>
<dbReference type="EMBL" id="WIXI01000044">
    <property type="protein sequence ID" value="MQY47368.1"/>
    <property type="molecule type" value="Genomic_DNA"/>
</dbReference>
<dbReference type="InterPro" id="IPR007055">
    <property type="entry name" value="BON_dom"/>
</dbReference>
<dbReference type="Gene3D" id="3.30.1340.30">
    <property type="match status" value="1"/>
</dbReference>
<name>A0A6A8ABV3_9HYPH</name>
<gene>
    <name evidence="3" type="ORF">GAO09_15125</name>
</gene>
<dbReference type="Pfam" id="PF04972">
    <property type="entry name" value="BON"/>
    <property type="match status" value="1"/>
</dbReference>
<sequence>MALKKSENDLSREEDFRDYEERNLDDGWPYADKPGATSKPAGNGEYGASGNFDRERNGGFRIDGIEADGQENRLRDRGLPETVGRENADDLEERISEALENLEDLQMEMIDLHVDDTTVVLEGMVDDDALIRRIVATVQRVPGVGRVVNRITAGGVDSHIPDDDE</sequence>
<accession>A0A6A8ABV3</accession>
<evidence type="ECO:0000256" key="1">
    <source>
        <dbReference type="SAM" id="MobiDB-lite"/>
    </source>
</evidence>
<dbReference type="AlphaFoldDB" id="A0A6A8ABV3"/>
<feature type="domain" description="BON" evidence="2">
    <location>
        <begin position="87"/>
        <end position="155"/>
    </location>
</feature>
<reference evidence="3 4" key="1">
    <citation type="submission" date="2019-11" db="EMBL/GenBank/DDBJ databases">
        <title>Genome analysis of Rhizobacterium cereale a novel genus and species isolated from maize roots in North Spain.</title>
        <authorList>
            <person name="Menendez E."/>
            <person name="Flores-Felix J.D."/>
            <person name="Ramirez-Bahena M.-H."/>
            <person name="Igual J.M."/>
            <person name="Garcia-Fraile P."/>
            <person name="Peix A."/>
            <person name="Velazquez E."/>
        </authorList>
    </citation>
    <scope>NUCLEOTIDE SEQUENCE [LARGE SCALE GENOMIC DNA]</scope>
    <source>
        <strain evidence="3 4">RZME27</strain>
    </source>
</reference>
<protein>
    <submittedName>
        <fullName evidence="3">BON domain-containing protein</fullName>
    </submittedName>
</protein>
<feature type="compositionally biased region" description="Basic and acidic residues" evidence="1">
    <location>
        <begin position="1"/>
        <end position="25"/>
    </location>
</feature>
<dbReference type="RefSeq" id="WP_153354821.1">
    <property type="nucleotide sequence ID" value="NZ_JAYKOO010000001.1"/>
</dbReference>
<organism evidence="3 4">
    <name type="scientific">Endobacterium cereale</name>
    <dbReference type="NCBI Taxonomy" id="2663029"/>
    <lineage>
        <taxon>Bacteria</taxon>
        <taxon>Pseudomonadati</taxon>
        <taxon>Pseudomonadota</taxon>
        <taxon>Alphaproteobacteria</taxon>
        <taxon>Hyphomicrobiales</taxon>
        <taxon>Rhizobiaceae</taxon>
        <taxon>Endobacterium</taxon>
    </lineage>
</organism>
<comment type="caution">
    <text evidence="3">The sequence shown here is derived from an EMBL/GenBank/DDBJ whole genome shotgun (WGS) entry which is preliminary data.</text>
</comment>
<feature type="compositionally biased region" description="Basic and acidic residues" evidence="1">
    <location>
        <begin position="70"/>
        <end position="89"/>
    </location>
</feature>
<dbReference type="Proteomes" id="UP000435138">
    <property type="component" value="Unassembled WGS sequence"/>
</dbReference>
<evidence type="ECO:0000313" key="3">
    <source>
        <dbReference type="EMBL" id="MQY47368.1"/>
    </source>
</evidence>